<feature type="compositionally biased region" description="Low complexity" evidence="6">
    <location>
        <begin position="859"/>
        <end position="900"/>
    </location>
</feature>
<keyword evidence="10" id="KW-1185">Reference proteome</keyword>
<keyword evidence="4" id="KW-0408">Iron</keyword>
<dbReference type="EMBL" id="BAFE01000094">
    <property type="protein sequence ID" value="GAB49959.1"/>
    <property type="molecule type" value="Genomic_DNA"/>
</dbReference>
<dbReference type="PANTHER" id="PTHR43255:SF1">
    <property type="entry name" value="IRON-SULFUR-BINDING OXIDOREDUCTASE FADF-RELATED"/>
    <property type="match status" value="1"/>
</dbReference>
<accession>H5UW51</accession>
<feature type="domain" description="4Fe-4S ferredoxin-type" evidence="8">
    <location>
        <begin position="319"/>
        <end position="346"/>
    </location>
</feature>
<evidence type="ECO:0000256" key="3">
    <source>
        <dbReference type="ARBA" id="ARBA00023002"/>
    </source>
</evidence>
<keyword evidence="7" id="KW-0472">Membrane</keyword>
<dbReference type="eggNOG" id="COG0247">
    <property type="taxonomic scope" value="Bacteria"/>
</dbReference>
<dbReference type="GO" id="GO:0016491">
    <property type="term" value="F:oxidoreductase activity"/>
    <property type="evidence" value="ECO:0007669"/>
    <property type="project" value="UniProtKB-KW"/>
</dbReference>
<dbReference type="Pfam" id="PF13187">
    <property type="entry name" value="Fer4_9"/>
    <property type="match status" value="1"/>
</dbReference>
<keyword evidence="3" id="KW-0560">Oxidoreductase</keyword>
<feature type="compositionally biased region" description="Low complexity" evidence="6">
    <location>
        <begin position="1246"/>
        <end position="1272"/>
    </location>
</feature>
<name>H5UW51_9MICO</name>
<dbReference type="InterPro" id="IPR004017">
    <property type="entry name" value="Cys_rich_dom"/>
</dbReference>
<proteinExistence type="predicted"/>
<feature type="compositionally biased region" description="Low complexity" evidence="6">
    <location>
        <begin position="998"/>
        <end position="1096"/>
    </location>
</feature>
<dbReference type="InterPro" id="IPR009051">
    <property type="entry name" value="Helical_ferredxn"/>
</dbReference>
<evidence type="ECO:0000259" key="8">
    <source>
        <dbReference type="PROSITE" id="PS51379"/>
    </source>
</evidence>
<feature type="transmembrane region" description="Helical" evidence="7">
    <location>
        <begin position="6"/>
        <end position="27"/>
    </location>
</feature>
<keyword evidence="2" id="KW-0479">Metal-binding</keyword>
<gene>
    <name evidence="9" type="ORF">MOPEL_135_01970</name>
</gene>
<evidence type="ECO:0000256" key="7">
    <source>
        <dbReference type="SAM" id="Phobius"/>
    </source>
</evidence>
<keyword evidence="7" id="KW-1133">Transmembrane helix</keyword>
<feature type="compositionally biased region" description="Acidic residues" evidence="6">
    <location>
        <begin position="793"/>
        <end position="804"/>
    </location>
</feature>
<evidence type="ECO:0000256" key="5">
    <source>
        <dbReference type="ARBA" id="ARBA00023014"/>
    </source>
</evidence>
<dbReference type="InterPro" id="IPR051460">
    <property type="entry name" value="HdrC_iron-sulfur_subunit"/>
</dbReference>
<organism evidence="9 10">
    <name type="scientific">Mobilicoccus pelagius NBRC 104925</name>
    <dbReference type="NCBI Taxonomy" id="1089455"/>
    <lineage>
        <taxon>Bacteria</taxon>
        <taxon>Bacillati</taxon>
        <taxon>Actinomycetota</taxon>
        <taxon>Actinomycetes</taxon>
        <taxon>Micrococcales</taxon>
        <taxon>Dermatophilaceae</taxon>
        <taxon>Mobilicoccus</taxon>
    </lineage>
</organism>
<feature type="compositionally biased region" description="Low complexity" evidence="6">
    <location>
        <begin position="1107"/>
        <end position="1201"/>
    </location>
</feature>
<dbReference type="PANTHER" id="PTHR43255">
    <property type="entry name" value="IRON-SULFUR-BINDING OXIDOREDUCTASE FADF-RELATED-RELATED"/>
    <property type="match status" value="1"/>
</dbReference>
<evidence type="ECO:0000256" key="1">
    <source>
        <dbReference type="ARBA" id="ARBA00022485"/>
    </source>
</evidence>
<feature type="domain" description="4Fe-4S ferredoxin-type" evidence="8">
    <location>
        <begin position="409"/>
        <end position="441"/>
    </location>
</feature>
<dbReference type="SUPFAM" id="SSF46548">
    <property type="entry name" value="alpha-helical ferredoxin"/>
    <property type="match status" value="1"/>
</dbReference>
<dbReference type="Pfam" id="PF02754">
    <property type="entry name" value="CCG"/>
    <property type="match status" value="2"/>
</dbReference>
<evidence type="ECO:0000256" key="4">
    <source>
        <dbReference type="ARBA" id="ARBA00023004"/>
    </source>
</evidence>
<dbReference type="Proteomes" id="UP000004367">
    <property type="component" value="Unassembled WGS sequence"/>
</dbReference>
<protein>
    <recommendedName>
        <fullName evidence="8">4Fe-4S ferredoxin-type domain-containing protein</fullName>
    </recommendedName>
</protein>
<feature type="compositionally biased region" description="Acidic residues" evidence="6">
    <location>
        <begin position="767"/>
        <end position="778"/>
    </location>
</feature>
<feature type="compositionally biased region" description="Low complexity" evidence="6">
    <location>
        <begin position="912"/>
        <end position="988"/>
    </location>
</feature>
<feature type="region of interest" description="Disordered" evidence="6">
    <location>
        <begin position="763"/>
        <end position="1273"/>
    </location>
</feature>
<feature type="transmembrane region" description="Helical" evidence="7">
    <location>
        <begin position="221"/>
        <end position="241"/>
    </location>
</feature>
<feature type="transmembrane region" description="Helical" evidence="7">
    <location>
        <begin position="159"/>
        <end position="178"/>
    </location>
</feature>
<sequence length="1296" mass="135784">MRMSALQITAIVLCLIVPTIGWCLLFWRVYRFTALYRSGAPDPNRTDRPGARTGTLLKEFLGHTRMKRLPVVAIAHWFTAIGFLVLFSTLVNAFFQLIWPDFRLPVIGHFPPFEWLVELLAWGCLIGIVVLAVIRQKNHPRNAAGEHGRRSRFFGSTWWHAYFVEVIILLVSICILSLRTQEAALLKFTEPGTNLALHFPLTAWLSPIWGGLDQHWLEESIYLVAAIKILVSFTWMIVVSLTPTMGVAWHRFLAFFNIWFKRHADGRTSLGELQPMRVNGEAVTAENLEDLMEAAESDDEDADEDSMKMGVGHVQDYTWKQLLDFSTCTECGRCQSQCPAWNTDKPLSPKLLMMTMRDHANEMAPWLQASTEDRAGLPEHVKKLATVPLVGETGYEADHPLGAYDALGPDAVIDSDVLWSCTTCGACVEQCPVDIEHVDAIVDMRRHQVLIESAFPAEFGGLFKNLESKQNPWGMAPKMRLDWAKGLDFEVPVVGADVEDLSSVDYLFWVGCAGAFEDRAKKTTRAVAELLHEADVSFAVLGDSEACTGDSARRAGNEILYQMLAAQNVEMLNEVGAKKIVVTCAHCYNTLRNEYPQNGGRYEVVHHTQLLNRLVRDKRLVPVARPAEHPGLSTAKNVASTAETVTYHDPCYLGRHNNVYAPPRELIGALPGVELREMPRHGMKSFCCGAGGARMWAEENLGTRINLNRTAEAVETGADRIAIGCPFCRVMLSDGLTSMQSEGSAREEVEVVDVAQMLLAAVRRDEEPEAAPDAEVDVDSAGRGGDAGADTPEQVEAEAQEESAEGGSGEFETSDATAQAAAEARRQEAPAQAAPAADTTTEAPATEAPAKPAGGKMSAADALAMMQAQGGAQAEETPAADAPAAQAPAAEAPAARAGTESVAPKAMPKGKMSAADALAMMGAASGGAAAEAPAEAPTAPATTEAPAAQAPATEAPAAPAAEDPKAAPATEAPKAAPAAPAAPAAKAPVEMPQGKMSAADALAMMQAQTAAARAEETPAAAPDSEATAAEAPAAKAPVAEAPAAEAHVAEAPAAESTPAAQTEETPAPAEASAAPAPQAAAPSAEKAPARPAAASAKKIEMPSGRMSASEALALLSGAAATAAAEAPGEPVIPAPAAKAPAAEAPAAQTPAALQTEEPASPTPTSEAPAPAAEDATAPADAAPSTEAAAAPATVTDTPSTDSPEEPVPARPETPTASPAPEVQAPTPAPEPTEEQAPVEAPREAPQEQAAPTAPAATEQAAPAAGPRPGSAAWQKLLDAADGKPIAASEALKILGG</sequence>
<keyword evidence="1" id="KW-0004">4Fe-4S</keyword>
<dbReference type="PROSITE" id="PS00198">
    <property type="entry name" value="4FE4S_FER_1"/>
    <property type="match status" value="1"/>
</dbReference>
<dbReference type="GO" id="GO:0051539">
    <property type="term" value="F:4 iron, 4 sulfur cluster binding"/>
    <property type="evidence" value="ECO:0007669"/>
    <property type="project" value="UniProtKB-KW"/>
</dbReference>
<feature type="transmembrane region" description="Helical" evidence="7">
    <location>
        <begin position="71"/>
        <end position="95"/>
    </location>
</feature>
<evidence type="ECO:0000256" key="6">
    <source>
        <dbReference type="SAM" id="MobiDB-lite"/>
    </source>
</evidence>
<feature type="compositionally biased region" description="Low complexity" evidence="6">
    <location>
        <begin position="829"/>
        <end position="850"/>
    </location>
</feature>
<evidence type="ECO:0000313" key="10">
    <source>
        <dbReference type="Proteomes" id="UP000004367"/>
    </source>
</evidence>
<dbReference type="InterPro" id="IPR017900">
    <property type="entry name" value="4Fe4S_Fe_S_CS"/>
</dbReference>
<evidence type="ECO:0000256" key="2">
    <source>
        <dbReference type="ARBA" id="ARBA00022723"/>
    </source>
</evidence>
<keyword evidence="5" id="KW-0411">Iron-sulfur</keyword>
<keyword evidence="7" id="KW-0812">Transmembrane</keyword>
<dbReference type="eggNOG" id="COG5373">
    <property type="taxonomic scope" value="Bacteria"/>
</dbReference>
<dbReference type="Gene3D" id="1.10.1060.10">
    <property type="entry name" value="Alpha-helical ferredoxin"/>
    <property type="match status" value="1"/>
</dbReference>
<evidence type="ECO:0000313" key="9">
    <source>
        <dbReference type="EMBL" id="GAB49959.1"/>
    </source>
</evidence>
<comment type="caution">
    <text evidence="9">The sequence shown here is derived from an EMBL/GenBank/DDBJ whole genome shotgun (WGS) entry which is preliminary data.</text>
</comment>
<dbReference type="GO" id="GO:0046872">
    <property type="term" value="F:metal ion binding"/>
    <property type="evidence" value="ECO:0007669"/>
    <property type="project" value="UniProtKB-KW"/>
</dbReference>
<feature type="transmembrane region" description="Helical" evidence="7">
    <location>
        <begin position="115"/>
        <end position="134"/>
    </location>
</feature>
<reference evidence="9 10" key="1">
    <citation type="submission" date="2012-02" db="EMBL/GenBank/DDBJ databases">
        <title>Whole genome shotgun sequence of Mobilicoccus pelagius NBRC 104925.</title>
        <authorList>
            <person name="Yoshida Y."/>
            <person name="Hosoyama A."/>
            <person name="Tsuchikane K."/>
            <person name="Katsumata H."/>
            <person name="Yamazaki S."/>
            <person name="Fujita N."/>
        </authorList>
    </citation>
    <scope>NUCLEOTIDE SEQUENCE [LARGE SCALE GENOMIC DNA]</scope>
    <source>
        <strain evidence="9 10">NBRC 104925</strain>
    </source>
</reference>
<dbReference type="PROSITE" id="PS51379">
    <property type="entry name" value="4FE4S_FER_2"/>
    <property type="match status" value="2"/>
</dbReference>
<dbReference type="STRING" id="1089455.MOPEL_135_01970"/>
<dbReference type="InterPro" id="IPR017896">
    <property type="entry name" value="4Fe4S_Fe-S-bd"/>
</dbReference>
<dbReference type="GO" id="GO:0005886">
    <property type="term" value="C:plasma membrane"/>
    <property type="evidence" value="ECO:0007669"/>
    <property type="project" value="TreeGrafter"/>
</dbReference>